<keyword evidence="3" id="KW-0597">Phosphoprotein</keyword>
<dbReference type="SUPFAM" id="SSF55874">
    <property type="entry name" value="ATPase domain of HSP90 chaperone/DNA topoisomerase II/histidine kinase"/>
    <property type="match status" value="1"/>
</dbReference>
<evidence type="ECO:0000256" key="4">
    <source>
        <dbReference type="SAM" id="Coils"/>
    </source>
</evidence>
<evidence type="ECO:0000313" key="9">
    <source>
        <dbReference type="Proteomes" id="UP000007013"/>
    </source>
</evidence>
<dbReference type="CDD" id="cd00082">
    <property type="entry name" value="HisKA"/>
    <property type="match status" value="1"/>
</dbReference>
<dbReference type="Gene3D" id="1.10.287.130">
    <property type="match status" value="1"/>
</dbReference>
<dbReference type="CDD" id="cd01007">
    <property type="entry name" value="PBP2_BvgS_HisK_like"/>
    <property type="match status" value="1"/>
</dbReference>
<reference evidence="8 9" key="1">
    <citation type="journal article" date="2011" name="J. Bacteriol.">
        <title>Genome sequence of the verrucomicrobium Opitutus terrae PB90-1, an abundant inhabitant of rice paddy soil ecosystems.</title>
        <authorList>
            <person name="van Passel M.W."/>
            <person name="Kant R."/>
            <person name="Palva A."/>
            <person name="Copeland A."/>
            <person name="Lucas S."/>
            <person name="Lapidus A."/>
            <person name="Glavina del Rio T."/>
            <person name="Pitluck S."/>
            <person name="Goltsman E."/>
            <person name="Clum A."/>
            <person name="Sun H."/>
            <person name="Schmutz J."/>
            <person name="Larimer F.W."/>
            <person name="Land M.L."/>
            <person name="Hauser L."/>
            <person name="Kyrpides N."/>
            <person name="Mikhailova N."/>
            <person name="Richardson P.P."/>
            <person name="Janssen P.H."/>
            <person name="de Vos W.M."/>
            <person name="Smidt H."/>
        </authorList>
    </citation>
    <scope>NUCLEOTIDE SEQUENCE [LARGE SCALE GENOMIC DNA]</scope>
    <source>
        <strain evidence="9">DSM 11246 / JCM 15787 / PB90-1</strain>
    </source>
</reference>
<dbReference type="GO" id="GO:0000155">
    <property type="term" value="F:phosphorelay sensor kinase activity"/>
    <property type="evidence" value="ECO:0007669"/>
    <property type="project" value="InterPro"/>
</dbReference>
<dbReference type="Proteomes" id="UP000007013">
    <property type="component" value="Chromosome"/>
</dbReference>
<keyword evidence="6" id="KW-0732">Signal</keyword>
<dbReference type="InterPro" id="IPR005467">
    <property type="entry name" value="His_kinase_dom"/>
</dbReference>
<accession>B1ZUH2</accession>
<dbReference type="HOGENOM" id="CLU_000445_114_69_0"/>
<feature type="signal peptide" evidence="6">
    <location>
        <begin position="1"/>
        <end position="32"/>
    </location>
</feature>
<dbReference type="eggNOG" id="COG0642">
    <property type="taxonomic scope" value="Bacteria"/>
</dbReference>
<dbReference type="KEGG" id="ote:Oter_0726"/>
<dbReference type="SUPFAM" id="SSF47384">
    <property type="entry name" value="Homodimeric domain of signal transducing histidine kinase"/>
    <property type="match status" value="1"/>
</dbReference>
<dbReference type="STRING" id="452637.Oter_0726"/>
<dbReference type="InterPro" id="IPR001638">
    <property type="entry name" value="Solute-binding_3/MltF_N"/>
</dbReference>
<dbReference type="EC" id="2.7.13.3" evidence="2"/>
<gene>
    <name evidence="8" type="ordered locus">Oter_0726</name>
</gene>
<feature type="domain" description="Histidine kinase" evidence="7">
    <location>
        <begin position="338"/>
        <end position="554"/>
    </location>
</feature>
<dbReference type="CDD" id="cd00075">
    <property type="entry name" value="HATPase"/>
    <property type="match status" value="1"/>
</dbReference>
<dbReference type="SMART" id="SM00387">
    <property type="entry name" value="HATPase_c"/>
    <property type="match status" value="1"/>
</dbReference>
<feature type="transmembrane region" description="Helical" evidence="5">
    <location>
        <begin position="278"/>
        <end position="299"/>
    </location>
</feature>
<feature type="chain" id="PRO_5002774591" description="histidine kinase" evidence="6">
    <location>
        <begin position="33"/>
        <end position="570"/>
    </location>
</feature>
<dbReference type="InterPro" id="IPR004358">
    <property type="entry name" value="Sig_transdc_His_kin-like_C"/>
</dbReference>
<evidence type="ECO:0000259" key="7">
    <source>
        <dbReference type="PROSITE" id="PS50109"/>
    </source>
</evidence>
<keyword evidence="5" id="KW-1133">Transmembrane helix</keyword>
<sequence length="570" mass="62846">MTRLRSLSWRCLLGTLLIAPSALLSMDQPALASLTFTAAEVEWIAAHPVVRVGLDPSWPPFSSVDARGNCVGIDVDLLKRLGRQLGITFECSTRGSWEEVYAAAQRGEFDVLAGTASTPEREKDFIFTEPYFRFPVVIVTRTDEPLLWSVLDLGGRKLVGVRGYAPTSEMQRRYPDLVVDLVDTVEQAMNRVADGEADAFVSNLPNVSFVAKTHGLTNLKIAGVLPESFDLRYAVRLDAPILRSLLDRAIRRLSEAERQAIVHPWIRVDYAKVIRWDIVWKTALGILLVFGTVIGAVVYHNRRLARELQARIRLQHQLEETGDALMRLNEEKTELLQMAAHDLRGPLTGIQLVMDASLRMNAVPQGEALRMVDEQVHRMTTLLGNLLDADALEHGRREFVCEPIEPAAMLRAAVASILPMADHKAIRLDTNAVPATMPPVQADATALRQILDNLLSNALKYSPRERTVTLAMEQRNGAVRLEVRDQGPGVAPHETERIFVKYARGTARPTGGEKSTGLGLSIVRQLATAMNGRVWCEHRPGEGGYFALVIPLAGLPTPSIAGPNAETKPG</sequence>
<dbReference type="InterPro" id="IPR036890">
    <property type="entry name" value="HATPase_C_sf"/>
</dbReference>
<dbReference type="PRINTS" id="PR00344">
    <property type="entry name" value="BCTRLSENSOR"/>
</dbReference>
<keyword evidence="5" id="KW-0472">Membrane</keyword>
<feature type="coiled-coil region" evidence="4">
    <location>
        <begin position="311"/>
        <end position="338"/>
    </location>
</feature>
<name>B1ZUH2_OPITP</name>
<evidence type="ECO:0000256" key="6">
    <source>
        <dbReference type="SAM" id="SignalP"/>
    </source>
</evidence>
<dbReference type="Pfam" id="PF00497">
    <property type="entry name" value="SBP_bac_3"/>
    <property type="match status" value="1"/>
</dbReference>
<dbReference type="PANTHER" id="PTHR43547">
    <property type="entry name" value="TWO-COMPONENT HISTIDINE KINASE"/>
    <property type="match status" value="1"/>
</dbReference>
<evidence type="ECO:0000256" key="3">
    <source>
        <dbReference type="ARBA" id="ARBA00022553"/>
    </source>
</evidence>
<keyword evidence="4" id="KW-0175">Coiled coil</keyword>
<dbReference type="Pfam" id="PF00512">
    <property type="entry name" value="HisKA"/>
    <property type="match status" value="1"/>
</dbReference>
<keyword evidence="8" id="KW-0808">Transferase</keyword>
<dbReference type="PROSITE" id="PS50109">
    <property type="entry name" value="HIS_KIN"/>
    <property type="match status" value="1"/>
</dbReference>
<evidence type="ECO:0000313" key="8">
    <source>
        <dbReference type="EMBL" id="ACB74015.1"/>
    </source>
</evidence>
<dbReference type="SMART" id="SM00062">
    <property type="entry name" value="PBPb"/>
    <property type="match status" value="1"/>
</dbReference>
<dbReference type="InterPro" id="IPR003594">
    <property type="entry name" value="HATPase_dom"/>
</dbReference>
<keyword evidence="9" id="KW-1185">Reference proteome</keyword>
<protein>
    <recommendedName>
        <fullName evidence="2">histidine kinase</fullName>
        <ecNumber evidence="2">2.7.13.3</ecNumber>
    </recommendedName>
</protein>
<dbReference type="SMART" id="SM00388">
    <property type="entry name" value="HisKA"/>
    <property type="match status" value="1"/>
</dbReference>
<keyword evidence="5" id="KW-0812">Transmembrane</keyword>
<evidence type="ECO:0000256" key="5">
    <source>
        <dbReference type="SAM" id="Phobius"/>
    </source>
</evidence>
<evidence type="ECO:0000256" key="2">
    <source>
        <dbReference type="ARBA" id="ARBA00012438"/>
    </source>
</evidence>
<dbReference type="Pfam" id="PF02518">
    <property type="entry name" value="HATPase_c"/>
    <property type="match status" value="1"/>
</dbReference>
<dbReference type="InterPro" id="IPR003661">
    <property type="entry name" value="HisK_dim/P_dom"/>
</dbReference>
<comment type="catalytic activity">
    <reaction evidence="1">
        <text>ATP + protein L-histidine = ADP + protein N-phospho-L-histidine.</text>
        <dbReference type="EC" id="2.7.13.3"/>
    </reaction>
</comment>
<keyword evidence="8" id="KW-0418">Kinase</keyword>
<dbReference type="InterPro" id="IPR036097">
    <property type="entry name" value="HisK_dim/P_sf"/>
</dbReference>
<dbReference type="eggNOG" id="COG0834">
    <property type="taxonomic scope" value="Bacteria"/>
</dbReference>
<dbReference type="PANTHER" id="PTHR43547:SF2">
    <property type="entry name" value="HYBRID SIGNAL TRANSDUCTION HISTIDINE KINASE C"/>
    <property type="match status" value="1"/>
</dbReference>
<proteinExistence type="predicted"/>
<organism evidence="8 9">
    <name type="scientific">Opitutus terrae (strain DSM 11246 / JCM 15787 / PB90-1)</name>
    <dbReference type="NCBI Taxonomy" id="452637"/>
    <lineage>
        <taxon>Bacteria</taxon>
        <taxon>Pseudomonadati</taxon>
        <taxon>Verrucomicrobiota</taxon>
        <taxon>Opitutia</taxon>
        <taxon>Opitutales</taxon>
        <taxon>Opitutaceae</taxon>
        <taxon>Opitutus</taxon>
    </lineage>
</organism>
<dbReference type="AlphaFoldDB" id="B1ZUH2"/>
<dbReference type="SUPFAM" id="SSF53850">
    <property type="entry name" value="Periplasmic binding protein-like II"/>
    <property type="match status" value="1"/>
</dbReference>
<dbReference type="Gene3D" id="3.30.565.10">
    <property type="entry name" value="Histidine kinase-like ATPase, C-terminal domain"/>
    <property type="match status" value="1"/>
</dbReference>
<dbReference type="Gene3D" id="3.40.190.10">
    <property type="entry name" value="Periplasmic binding protein-like II"/>
    <property type="match status" value="2"/>
</dbReference>
<dbReference type="EMBL" id="CP001032">
    <property type="protein sequence ID" value="ACB74015.1"/>
    <property type="molecule type" value="Genomic_DNA"/>
</dbReference>
<evidence type="ECO:0000256" key="1">
    <source>
        <dbReference type="ARBA" id="ARBA00000085"/>
    </source>
</evidence>